<dbReference type="OMA" id="RRTEINQ"/>
<evidence type="ECO:0000313" key="6">
    <source>
        <dbReference type="EMBL" id="WOH15860.1"/>
    </source>
</evidence>
<dbReference type="InterPro" id="IPR004827">
    <property type="entry name" value="bZIP"/>
</dbReference>
<keyword evidence="4" id="KW-0804">Transcription</keyword>
<dbReference type="PROSITE" id="PS00036">
    <property type="entry name" value="BZIP_BASIC"/>
    <property type="match status" value="1"/>
</dbReference>
<dbReference type="GO" id="GO:0000976">
    <property type="term" value="F:transcription cis-regulatory region binding"/>
    <property type="evidence" value="ECO:0007669"/>
    <property type="project" value="TreeGrafter"/>
</dbReference>
<evidence type="ECO:0000256" key="2">
    <source>
        <dbReference type="ARBA" id="ARBA00023015"/>
    </source>
</evidence>
<dbReference type="Proteomes" id="UP000077755">
    <property type="component" value="Chromosome 9"/>
</dbReference>
<dbReference type="PROSITE" id="PS50217">
    <property type="entry name" value="BZIP"/>
    <property type="match status" value="1"/>
</dbReference>
<dbReference type="InterPro" id="IPR046347">
    <property type="entry name" value="bZIP_sf"/>
</dbReference>
<dbReference type="GO" id="GO:0045893">
    <property type="term" value="P:positive regulation of DNA-templated transcription"/>
    <property type="evidence" value="ECO:0007669"/>
    <property type="project" value="TreeGrafter"/>
</dbReference>
<evidence type="ECO:0000256" key="3">
    <source>
        <dbReference type="ARBA" id="ARBA00023125"/>
    </source>
</evidence>
<reference evidence="6" key="1">
    <citation type="journal article" date="2016" name="Nat. Genet.">
        <title>A high-quality carrot genome assembly provides new insights into carotenoid accumulation and asterid genome evolution.</title>
        <authorList>
            <person name="Iorizzo M."/>
            <person name="Ellison S."/>
            <person name="Senalik D."/>
            <person name="Zeng P."/>
            <person name="Satapoomin P."/>
            <person name="Huang J."/>
            <person name="Bowman M."/>
            <person name="Iovene M."/>
            <person name="Sanseverino W."/>
            <person name="Cavagnaro P."/>
            <person name="Yildiz M."/>
            <person name="Macko-Podgorni A."/>
            <person name="Moranska E."/>
            <person name="Grzebelus E."/>
            <person name="Grzebelus D."/>
            <person name="Ashrafi H."/>
            <person name="Zheng Z."/>
            <person name="Cheng S."/>
            <person name="Spooner D."/>
            <person name="Van Deynze A."/>
            <person name="Simon P."/>
        </authorList>
    </citation>
    <scope>NUCLEOTIDE SEQUENCE</scope>
    <source>
        <tissue evidence="6">Leaf</tissue>
    </source>
</reference>
<protein>
    <submittedName>
        <fullName evidence="6">Uncharacterized protein</fullName>
    </submittedName>
</protein>
<dbReference type="PANTHER" id="PTHR45764:SF31">
    <property type="entry name" value="BASIC LEUCINE ZIPPER 1"/>
    <property type="match status" value="1"/>
</dbReference>
<dbReference type="KEGG" id="dcr:108200313"/>
<organism evidence="6 7">
    <name type="scientific">Daucus carota subsp. sativus</name>
    <name type="common">Carrot</name>
    <dbReference type="NCBI Taxonomy" id="79200"/>
    <lineage>
        <taxon>Eukaryota</taxon>
        <taxon>Viridiplantae</taxon>
        <taxon>Streptophyta</taxon>
        <taxon>Embryophyta</taxon>
        <taxon>Tracheophyta</taxon>
        <taxon>Spermatophyta</taxon>
        <taxon>Magnoliopsida</taxon>
        <taxon>eudicotyledons</taxon>
        <taxon>Gunneridae</taxon>
        <taxon>Pentapetalae</taxon>
        <taxon>asterids</taxon>
        <taxon>campanulids</taxon>
        <taxon>Apiales</taxon>
        <taxon>Apiaceae</taxon>
        <taxon>Apioideae</taxon>
        <taxon>Scandiceae</taxon>
        <taxon>Daucinae</taxon>
        <taxon>Daucus</taxon>
        <taxon>Daucus sect. Daucus</taxon>
    </lineage>
</organism>
<evidence type="ECO:0000256" key="4">
    <source>
        <dbReference type="ARBA" id="ARBA00023163"/>
    </source>
</evidence>
<keyword evidence="7" id="KW-1185">Reference proteome</keyword>
<dbReference type="Gramene" id="KZM82909">
    <property type="protein sequence ID" value="KZM82909"/>
    <property type="gene ID" value="DCAR_030478"/>
</dbReference>
<comment type="subcellular location">
    <subcellularLocation>
        <location evidence="1">Nucleus</location>
    </subcellularLocation>
</comment>
<dbReference type="GO" id="GO:0003700">
    <property type="term" value="F:DNA-binding transcription factor activity"/>
    <property type="evidence" value="ECO:0007669"/>
    <property type="project" value="InterPro"/>
</dbReference>
<dbReference type="GO" id="GO:0046982">
    <property type="term" value="F:protein heterodimerization activity"/>
    <property type="evidence" value="ECO:0007669"/>
    <property type="project" value="UniProtKB-ARBA"/>
</dbReference>
<keyword evidence="3" id="KW-0238">DNA-binding</keyword>
<dbReference type="CDD" id="cd14702">
    <property type="entry name" value="bZIP_plant_GBF1"/>
    <property type="match status" value="1"/>
</dbReference>
<keyword evidence="5" id="KW-0539">Nucleus</keyword>
<dbReference type="Pfam" id="PF07716">
    <property type="entry name" value="bZIP_2"/>
    <property type="match status" value="1"/>
</dbReference>
<keyword evidence="2" id="KW-0805">Transcription regulation</keyword>
<gene>
    <name evidence="6" type="ORF">DCAR_0935406</name>
</gene>
<dbReference type="Gene3D" id="1.20.5.170">
    <property type="match status" value="1"/>
</dbReference>
<reference evidence="6" key="2">
    <citation type="submission" date="2022-03" db="EMBL/GenBank/DDBJ databases">
        <title>Draft title - Genomic analysis of global carrot germplasm unveils the trajectory of domestication and the origin of high carotenoid orange carrot.</title>
        <authorList>
            <person name="Iorizzo M."/>
            <person name="Ellison S."/>
            <person name="Senalik D."/>
            <person name="Macko-Podgorni A."/>
            <person name="Grzebelus D."/>
            <person name="Bostan H."/>
            <person name="Rolling W."/>
            <person name="Curaba J."/>
            <person name="Simon P."/>
        </authorList>
    </citation>
    <scope>NUCLEOTIDE SEQUENCE</scope>
    <source>
        <tissue evidence="6">Leaf</tissue>
    </source>
</reference>
<evidence type="ECO:0000256" key="5">
    <source>
        <dbReference type="ARBA" id="ARBA00023242"/>
    </source>
</evidence>
<dbReference type="FunFam" id="1.20.5.170:FF:000020">
    <property type="entry name" value="BZIP transcription factor"/>
    <property type="match status" value="1"/>
</dbReference>
<dbReference type="SUPFAM" id="SSF57959">
    <property type="entry name" value="Leucine zipper domain"/>
    <property type="match status" value="1"/>
</dbReference>
<evidence type="ECO:0000313" key="7">
    <source>
        <dbReference type="Proteomes" id="UP000077755"/>
    </source>
</evidence>
<name>A0A175YH14_DAUCS</name>
<dbReference type="SMART" id="SM00338">
    <property type="entry name" value="BRLZ"/>
    <property type="match status" value="1"/>
</dbReference>
<dbReference type="AlphaFoldDB" id="A0A175YH14"/>
<accession>A0A175YH14</accession>
<evidence type="ECO:0000256" key="1">
    <source>
        <dbReference type="ARBA" id="ARBA00004123"/>
    </source>
</evidence>
<dbReference type="GO" id="GO:0005634">
    <property type="term" value="C:nucleus"/>
    <property type="evidence" value="ECO:0007669"/>
    <property type="project" value="UniProtKB-SubCell"/>
</dbReference>
<dbReference type="PANTHER" id="PTHR45764">
    <property type="entry name" value="BZIP TRANSCRIPTION FACTOR 44"/>
    <property type="match status" value="1"/>
</dbReference>
<dbReference type="OrthoDB" id="551672at2759"/>
<dbReference type="EMBL" id="CP093351">
    <property type="protein sequence ID" value="WOH15860.1"/>
    <property type="molecule type" value="Genomic_DNA"/>
</dbReference>
<dbReference type="InterPro" id="IPR045314">
    <property type="entry name" value="bZIP_plant_GBF1"/>
</dbReference>
<proteinExistence type="predicted"/>
<sequence>MDHAKRPSSGSEEDDRYMMITEDKKRKRMISNRESARRSRMKRQQHMQDLNNQIMFYKNRRTEINQSISNFTEQFTAIENQNRIMRAQKEELRKRLEAAELVTSYLDAAKGYPVNTAEEPWYYNLWQPSQSMPIMTSAEFFQF</sequence>